<dbReference type="InterPro" id="IPR027417">
    <property type="entry name" value="P-loop_NTPase"/>
</dbReference>
<feature type="region of interest" description="Disordered" evidence="1">
    <location>
        <begin position="333"/>
        <end position="362"/>
    </location>
</feature>
<feature type="compositionally biased region" description="Basic and acidic residues" evidence="1">
    <location>
        <begin position="342"/>
        <end position="357"/>
    </location>
</feature>
<dbReference type="EMBL" id="ARXX01000025">
    <property type="protein sequence ID" value="MBF5056600.1"/>
    <property type="molecule type" value="Genomic_DNA"/>
</dbReference>
<keyword evidence="3" id="KW-1185">Reference proteome</keyword>
<evidence type="ECO:0000313" key="3">
    <source>
        <dbReference type="Proteomes" id="UP000662703"/>
    </source>
</evidence>
<organism evidence="2 3">
    <name type="scientific">Alloalcanivorax profundimaris</name>
    <dbReference type="NCBI Taxonomy" id="2735259"/>
    <lineage>
        <taxon>Bacteria</taxon>
        <taxon>Pseudomonadati</taxon>
        <taxon>Pseudomonadota</taxon>
        <taxon>Gammaproteobacteria</taxon>
        <taxon>Oceanospirillales</taxon>
        <taxon>Alcanivoracaceae</taxon>
        <taxon>Alloalcanivorax</taxon>
    </lineage>
</organism>
<evidence type="ECO:0000313" key="2">
    <source>
        <dbReference type="EMBL" id="MBF5056600.1"/>
    </source>
</evidence>
<dbReference type="Proteomes" id="UP000662703">
    <property type="component" value="Unassembled WGS sequence"/>
</dbReference>
<gene>
    <name evidence="2" type="ORF">Y5W_01894</name>
</gene>
<reference evidence="2 3" key="1">
    <citation type="submission" date="2012-09" db="EMBL/GenBank/DDBJ databases">
        <title>Genome Sequence of alkane-degrading Bacterium Alcanivorax sp. 521-1.</title>
        <authorList>
            <person name="Lai Q."/>
            <person name="Shao Z."/>
        </authorList>
    </citation>
    <scope>NUCLEOTIDE SEQUENCE [LARGE SCALE GENOMIC DNA]</scope>
    <source>
        <strain evidence="2 3">521-1</strain>
    </source>
</reference>
<name>A0ABS0AR36_9GAMM</name>
<dbReference type="Gene3D" id="3.40.50.300">
    <property type="entry name" value="P-loop containing nucleotide triphosphate hydrolases"/>
    <property type="match status" value="1"/>
</dbReference>
<sequence>MSSTTVIIAGMHRSGTSLTASLLKDAGVDIGDDLLPPAPDNQRGFFEDRGFQEFHEQVMAKRGYDYLPLSRDGLAFNDEEKKNARTLIEGRSGRAVWGWKDPRTSLFLEQWDELLENPVYFFVFRHPLEVVASLLKRAGPKVLRKAGDLFDVWALHNRAILEFYRNNRDRAVLCNIHGILQSPAEFSRLIAERFSLKETPDLDSLYDQSLLSRYDVPGWGASLLNSQFPTAMSLYEQLQQESEISYRQPESLSVEEESAFAKDMFDLSLRIQKKWQSYTDELTRKGNPKGGVNIEEEYYALVNSKPVRLANYIKSKRVLYALAQRTFGILERTGSKSQVSPPEKRDLSDAASDEKNGKTQPQDAVFNLSRDVVYAQKNRGFGNVMHCYYEGMHGVQSACSYLPGHKYMMPKGRGLNDVEIESLYKYIDEHGIDKLVFHGIWIGFREQVSRLRTDRSGLNLFSIWHANSSQFENRAVYETFLELRSIRKEGLLDQIATVKEGLWHGFEDLFPELIYNTPPAVSDPVSLNRAATGRNALVPLRDIWRKNSASNLLAASGSDLFDKVYTTGNAKSFPDLHHIQALGAAGGVDREEIFKRFPDIDMVFNVTLTECQPMVFLEALAFGVPCLIGPNNFGALDSHDYKRLVEVVRPDSIPEIMDRARSVADMLESSPAELRDMMSDYKERLIELSAGSYERLFSSV</sequence>
<evidence type="ECO:0000256" key="1">
    <source>
        <dbReference type="SAM" id="MobiDB-lite"/>
    </source>
</evidence>
<dbReference type="RefSeq" id="WP_194865050.1">
    <property type="nucleotide sequence ID" value="NZ_ARXX01000025.1"/>
</dbReference>
<dbReference type="SUPFAM" id="SSF52540">
    <property type="entry name" value="P-loop containing nucleoside triphosphate hydrolases"/>
    <property type="match status" value="1"/>
</dbReference>
<evidence type="ECO:0008006" key="4">
    <source>
        <dbReference type="Google" id="ProtNLM"/>
    </source>
</evidence>
<accession>A0ABS0AR36</accession>
<dbReference type="SUPFAM" id="SSF53756">
    <property type="entry name" value="UDP-Glycosyltransferase/glycogen phosphorylase"/>
    <property type="match status" value="1"/>
</dbReference>
<comment type="caution">
    <text evidence="2">The sequence shown here is derived from an EMBL/GenBank/DDBJ whole genome shotgun (WGS) entry which is preliminary data.</text>
</comment>
<protein>
    <recommendedName>
        <fullName evidence="4">Glycosyltransferase</fullName>
    </recommendedName>
</protein>
<proteinExistence type="predicted"/>